<dbReference type="InterPro" id="IPR051401">
    <property type="entry name" value="GtrA_CellWall_Glycosyl"/>
</dbReference>
<dbReference type="Proteomes" id="UP000462363">
    <property type="component" value="Unassembled WGS sequence"/>
</dbReference>
<gene>
    <name evidence="8" type="ORF">FYJ37_15650</name>
</gene>
<evidence type="ECO:0000313" key="9">
    <source>
        <dbReference type="Proteomes" id="UP000462363"/>
    </source>
</evidence>
<dbReference type="AlphaFoldDB" id="A0A844FDL5"/>
<evidence type="ECO:0000256" key="5">
    <source>
        <dbReference type="ARBA" id="ARBA00023136"/>
    </source>
</evidence>
<proteinExistence type="inferred from homology"/>
<evidence type="ECO:0000256" key="2">
    <source>
        <dbReference type="ARBA" id="ARBA00009399"/>
    </source>
</evidence>
<dbReference type="EMBL" id="VUMB01000047">
    <property type="protein sequence ID" value="MSS41724.1"/>
    <property type="molecule type" value="Genomic_DNA"/>
</dbReference>
<evidence type="ECO:0000256" key="6">
    <source>
        <dbReference type="SAM" id="Phobius"/>
    </source>
</evidence>
<sequence length="144" mass="16828">MDKKKKIFKILDVTFGKFLIVGVLNTFVGMTVMFTAYNIFHLNYWVSSVSNYVVGSVLSYFLNKYFTFKNEKKSWQQIVIFVVNISVCYVIAYGLAKPLTLWILEGYEKRVQENVSMLIGMGVFVLLNYFGQRLIVFRKQDKEI</sequence>
<comment type="caution">
    <text evidence="8">The sequence shown here is derived from an EMBL/GenBank/DDBJ whole genome shotgun (WGS) entry which is preliminary data.</text>
</comment>
<evidence type="ECO:0000259" key="7">
    <source>
        <dbReference type="Pfam" id="PF04138"/>
    </source>
</evidence>
<accession>A0A844FDL5</accession>
<dbReference type="RefSeq" id="WP_154322825.1">
    <property type="nucleotide sequence ID" value="NZ_CAJLHJ010000016.1"/>
</dbReference>
<dbReference type="PANTHER" id="PTHR38459">
    <property type="entry name" value="PROPHAGE BACTOPRENOL-LINKED GLUCOSE TRANSLOCASE HOMOLOG"/>
    <property type="match status" value="1"/>
</dbReference>
<keyword evidence="3 6" id="KW-0812">Transmembrane</keyword>
<protein>
    <submittedName>
        <fullName evidence="8">GtrA family protein</fullName>
    </submittedName>
</protein>
<comment type="similarity">
    <text evidence="2">Belongs to the GtrA family.</text>
</comment>
<feature type="transmembrane region" description="Helical" evidence="6">
    <location>
        <begin position="12"/>
        <end position="36"/>
    </location>
</feature>
<feature type="domain" description="GtrA/DPMS transmembrane" evidence="7">
    <location>
        <begin position="17"/>
        <end position="137"/>
    </location>
</feature>
<dbReference type="GO" id="GO:0000271">
    <property type="term" value="P:polysaccharide biosynthetic process"/>
    <property type="evidence" value="ECO:0007669"/>
    <property type="project" value="InterPro"/>
</dbReference>
<reference evidence="8 9" key="1">
    <citation type="submission" date="2019-08" db="EMBL/GenBank/DDBJ databases">
        <title>In-depth cultivation of the pig gut microbiome towards novel bacterial diversity and tailored functional studies.</title>
        <authorList>
            <person name="Wylensek D."/>
            <person name="Hitch T.C.A."/>
            <person name="Clavel T."/>
        </authorList>
    </citation>
    <scope>NUCLEOTIDE SEQUENCE [LARGE SCALE GENOMIC DNA]</scope>
    <source>
        <strain evidence="8 9">BL-389-WT-3D</strain>
    </source>
</reference>
<evidence type="ECO:0000256" key="3">
    <source>
        <dbReference type="ARBA" id="ARBA00022692"/>
    </source>
</evidence>
<evidence type="ECO:0000256" key="1">
    <source>
        <dbReference type="ARBA" id="ARBA00004141"/>
    </source>
</evidence>
<dbReference type="Pfam" id="PF04138">
    <property type="entry name" value="GtrA_DPMS_TM"/>
    <property type="match status" value="1"/>
</dbReference>
<feature type="transmembrane region" description="Helical" evidence="6">
    <location>
        <begin position="42"/>
        <end position="62"/>
    </location>
</feature>
<comment type="subcellular location">
    <subcellularLocation>
        <location evidence="1">Membrane</location>
        <topology evidence="1">Multi-pass membrane protein</topology>
    </subcellularLocation>
</comment>
<name>A0A844FDL5_CLOSV</name>
<evidence type="ECO:0000313" key="8">
    <source>
        <dbReference type="EMBL" id="MSS41724.1"/>
    </source>
</evidence>
<feature type="transmembrane region" description="Helical" evidence="6">
    <location>
        <begin position="115"/>
        <end position="136"/>
    </location>
</feature>
<keyword evidence="4 6" id="KW-1133">Transmembrane helix</keyword>
<dbReference type="InterPro" id="IPR007267">
    <property type="entry name" value="GtrA_DPMS_TM"/>
</dbReference>
<feature type="transmembrane region" description="Helical" evidence="6">
    <location>
        <begin position="74"/>
        <end position="95"/>
    </location>
</feature>
<evidence type="ECO:0000256" key="4">
    <source>
        <dbReference type="ARBA" id="ARBA00022989"/>
    </source>
</evidence>
<dbReference type="GO" id="GO:0005886">
    <property type="term" value="C:plasma membrane"/>
    <property type="evidence" value="ECO:0007669"/>
    <property type="project" value="TreeGrafter"/>
</dbReference>
<dbReference type="PANTHER" id="PTHR38459:SF1">
    <property type="entry name" value="PROPHAGE BACTOPRENOL-LINKED GLUCOSE TRANSLOCASE HOMOLOG"/>
    <property type="match status" value="1"/>
</dbReference>
<keyword evidence="5 6" id="KW-0472">Membrane</keyword>
<organism evidence="8 9">
    <name type="scientific">Clostridium scindens (strain JCM 10418 / VPI 12708)</name>
    <dbReference type="NCBI Taxonomy" id="29347"/>
    <lineage>
        <taxon>Bacteria</taxon>
        <taxon>Bacillati</taxon>
        <taxon>Bacillota</taxon>
        <taxon>Clostridia</taxon>
        <taxon>Lachnospirales</taxon>
        <taxon>Lachnospiraceae</taxon>
    </lineage>
</organism>